<dbReference type="OrthoDB" id="8759770at2"/>
<feature type="transmembrane region" description="Helical" evidence="1">
    <location>
        <begin position="64"/>
        <end position="83"/>
    </location>
</feature>
<gene>
    <name evidence="2" type="ORF">D3877_10875</name>
</gene>
<keyword evidence="1" id="KW-1133">Transmembrane helix</keyword>
<keyword evidence="1" id="KW-0472">Membrane</keyword>
<evidence type="ECO:0000256" key="1">
    <source>
        <dbReference type="SAM" id="Phobius"/>
    </source>
</evidence>
<proteinExistence type="predicted"/>
<dbReference type="RefSeq" id="WP_119830593.1">
    <property type="nucleotide sequence ID" value="NZ_QYUL01000001.1"/>
</dbReference>
<evidence type="ECO:0008006" key="4">
    <source>
        <dbReference type="Google" id="ProtNLM"/>
    </source>
</evidence>
<organism evidence="2 3">
    <name type="scientific">Azospirillum cavernae</name>
    <dbReference type="NCBI Taxonomy" id="2320860"/>
    <lineage>
        <taxon>Bacteria</taxon>
        <taxon>Pseudomonadati</taxon>
        <taxon>Pseudomonadota</taxon>
        <taxon>Alphaproteobacteria</taxon>
        <taxon>Rhodospirillales</taxon>
        <taxon>Azospirillaceae</taxon>
        <taxon>Azospirillum</taxon>
    </lineage>
</organism>
<feature type="transmembrane region" description="Helical" evidence="1">
    <location>
        <begin position="37"/>
        <end position="57"/>
    </location>
</feature>
<protein>
    <recommendedName>
        <fullName evidence="4">Iron uptake protein</fullName>
    </recommendedName>
</protein>
<reference evidence="2 3" key="1">
    <citation type="submission" date="2018-09" db="EMBL/GenBank/DDBJ databases">
        <authorList>
            <person name="Zhu H."/>
        </authorList>
    </citation>
    <scope>NUCLEOTIDE SEQUENCE [LARGE SCALE GENOMIC DNA]</scope>
    <source>
        <strain evidence="2 3">K2W22B-5</strain>
    </source>
</reference>
<comment type="caution">
    <text evidence="2">The sequence shown here is derived from an EMBL/GenBank/DDBJ whole genome shotgun (WGS) entry which is preliminary data.</text>
</comment>
<dbReference type="EMBL" id="QYUL01000001">
    <property type="protein sequence ID" value="RJF84959.1"/>
    <property type="molecule type" value="Genomic_DNA"/>
</dbReference>
<keyword evidence="3" id="KW-1185">Reference proteome</keyword>
<dbReference type="Proteomes" id="UP000283458">
    <property type="component" value="Unassembled WGS sequence"/>
</dbReference>
<sequence>MAARATAAIFGAYGLAWGLAAFGAPLGVWSGLSPADAVMLASLIGLLVLPLASLWAFAVPRAAVGWLALGGGGAALTLLGGLMRTAAP</sequence>
<evidence type="ECO:0000313" key="2">
    <source>
        <dbReference type="EMBL" id="RJF84959.1"/>
    </source>
</evidence>
<evidence type="ECO:0000313" key="3">
    <source>
        <dbReference type="Proteomes" id="UP000283458"/>
    </source>
</evidence>
<keyword evidence="1" id="KW-0812">Transmembrane</keyword>
<name>A0A418W4M2_9PROT</name>
<accession>A0A418W4M2</accession>
<dbReference type="AlphaFoldDB" id="A0A418W4M2"/>